<dbReference type="InterPro" id="IPR001034">
    <property type="entry name" value="DeoR_HTH"/>
</dbReference>
<feature type="domain" description="HTH deoR-type" evidence="4">
    <location>
        <begin position="9"/>
        <end position="64"/>
    </location>
</feature>
<evidence type="ECO:0000256" key="2">
    <source>
        <dbReference type="ARBA" id="ARBA00023015"/>
    </source>
</evidence>
<accession>A0A2T6ATM0</accession>
<dbReference type="Proteomes" id="UP000244224">
    <property type="component" value="Unassembled WGS sequence"/>
</dbReference>
<proteinExistence type="predicted"/>
<dbReference type="InterPro" id="IPR037171">
    <property type="entry name" value="NagB/RpiA_transferase-like"/>
</dbReference>
<dbReference type="InterPro" id="IPR014036">
    <property type="entry name" value="DeoR-like_C"/>
</dbReference>
<dbReference type="PRINTS" id="PR00037">
    <property type="entry name" value="HTHLACR"/>
</dbReference>
<evidence type="ECO:0000313" key="5">
    <source>
        <dbReference type="EMBL" id="PTX47066.1"/>
    </source>
</evidence>
<dbReference type="SMART" id="SM00420">
    <property type="entry name" value="HTH_DEOR"/>
    <property type="match status" value="1"/>
</dbReference>
<dbReference type="EMBL" id="QBKP01000014">
    <property type="protein sequence ID" value="PTX47066.1"/>
    <property type="molecule type" value="Genomic_DNA"/>
</dbReference>
<dbReference type="SUPFAM" id="SSF100950">
    <property type="entry name" value="NagB/RpiA/CoA transferase-like"/>
    <property type="match status" value="1"/>
</dbReference>
<dbReference type="Pfam" id="PF08220">
    <property type="entry name" value="HTH_DeoR"/>
    <property type="match status" value="1"/>
</dbReference>
<dbReference type="InterPro" id="IPR036388">
    <property type="entry name" value="WH-like_DNA-bd_sf"/>
</dbReference>
<dbReference type="AlphaFoldDB" id="A0A2T6ATM0"/>
<reference evidence="5 6" key="1">
    <citation type="submission" date="2018-04" db="EMBL/GenBank/DDBJ databases">
        <title>Genomic Encyclopedia of Archaeal and Bacterial Type Strains, Phase II (KMG-II): from individual species to whole genera.</title>
        <authorList>
            <person name="Goeker M."/>
        </authorList>
    </citation>
    <scope>NUCLEOTIDE SEQUENCE [LARGE SCALE GENOMIC DNA]</scope>
    <source>
        <strain evidence="5 6">DSM 21823</strain>
    </source>
</reference>
<comment type="caution">
    <text evidence="5">The sequence shown here is derived from an EMBL/GenBank/DDBJ whole genome shotgun (WGS) entry which is preliminary data.</text>
</comment>
<name>A0A2T6ATM0_9RHOB</name>
<keyword evidence="1" id="KW-0678">Repressor</keyword>
<keyword evidence="3" id="KW-0804">Transcription</keyword>
<dbReference type="SUPFAM" id="SSF46785">
    <property type="entry name" value="Winged helix' DNA-binding domain"/>
    <property type="match status" value="1"/>
</dbReference>
<evidence type="ECO:0000313" key="6">
    <source>
        <dbReference type="Proteomes" id="UP000244224"/>
    </source>
</evidence>
<keyword evidence="6" id="KW-1185">Reference proteome</keyword>
<keyword evidence="2" id="KW-0805">Transcription regulation</keyword>
<dbReference type="PANTHER" id="PTHR30363:SF4">
    <property type="entry name" value="GLYCEROL-3-PHOSPHATE REGULON REPRESSOR"/>
    <property type="match status" value="1"/>
</dbReference>
<dbReference type="InterPro" id="IPR050313">
    <property type="entry name" value="Carb_Metab_HTH_regulators"/>
</dbReference>
<dbReference type="PROSITE" id="PS51000">
    <property type="entry name" value="HTH_DEOR_2"/>
    <property type="match status" value="1"/>
</dbReference>
<evidence type="ECO:0000256" key="1">
    <source>
        <dbReference type="ARBA" id="ARBA00022491"/>
    </source>
</evidence>
<evidence type="ECO:0000259" key="4">
    <source>
        <dbReference type="PROSITE" id="PS51000"/>
    </source>
</evidence>
<dbReference type="PANTHER" id="PTHR30363">
    <property type="entry name" value="HTH-TYPE TRANSCRIPTIONAL REGULATOR SRLR-RELATED"/>
    <property type="match status" value="1"/>
</dbReference>
<dbReference type="SMART" id="SM01134">
    <property type="entry name" value="DeoRC"/>
    <property type="match status" value="1"/>
</dbReference>
<dbReference type="GO" id="GO:0003700">
    <property type="term" value="F:DNA-binding transcription factor activity"/>
    <property type="evidence" value="ECO:0007669"/>
    <property type="project" value="InterPro"/>
</dbReference>
<protein>
    <submittedName>
        <fullName evidence="5">DeoR family transcriptional regulator</fullName>
    </submittedName>
</protein>
<sequence length="266" mass="28441">MSDLDPTSNHRQAEILHALRRAGGAARVQSLAHELDVSDETIRRNLRRLAKGGLVEKLHGGARLVEHAVEADLQTRLMEQAEPKRRIAGVVAGMVPDGSSLFLDVGSTTSFIADALHAHRGLTIVTNSVAVAYKLATRNGNRVFFAGGELRANDGGAFGPEALGFLEYFMLDLAILSTSGICPQRGFLFSDLSEARLTRTMMRRATRCIVAADMRKFHRIAPVSLGDPTEIDLLVCDAAPPGDIAAAAADWGVSICVAADMPAEGK</sequence>
<dbReference type="RefSeq" id="WP_199750706.1">
    <property type="nucleotide sequence ID" value="NZ_QBKP01000014.1"/>
</dbReference>
<dbReference type="InterPro" id="IPR036390">
    <property type="entry name" value="WH_DNA-bd_sf"/>
</dbReference>
<dbReference type="Gene3D" id="1.10.10.10">
    <property type="entry name" value="Winged helix-like DNA-binding domain superfamily/Winged helix DNA-binding domain"/>
    <property type="match status" value="1"/>
</dbReference>
<evidence type="ECO:0000256" key="3">
    <source>
        <dbReference type="ARBA" id="ARBA00023163"/>
    </source>
</evidence>
<gene>
    <name evidence="5" type="ORF">C8N34_11486</name>
</gene>
<dbReference type="Gene3D" id="3.40.50.1360">
    <property type="match status" value="1"/>
</dbReference>
<dbReference type="InterPro" id="IPR011991">
    <property type="entry name" value="ArsR-like_HTH"/>
</dbReference>
<dbReference type="CDD" id="cd00090">
    <property type="entry name" value="HTH_ARSR"/>
    <property type="match status" value="1"/>
</dbReference>
<organism evidence="5 6">
    <name type="scientific">Gemmobacter caeni</name>
    <dbReference type="NCBI Taxonomy" id="589035"/>
    <lineage>
        <taxon>Bacteria</taxon>
        <taxon>Pseudomonadati</taxon>
        <taxon>Pseudomonadota</taxon>
        <taxon>Alphaproteobacteria</taxon>
        <taxon>Rhodobacterales</taxon>
        <taxon>Paracoccaceae</taxon>
        <taxon>Gemmobacter</taxon>
    </lineage>
</organism>
<dbReference type="Pfam" id="PF00455">
    <property type="entry name" value="DeoRC"/>
    <property type="match status" value="1"/>
</dbReference>